<dbReference type="PANTHER" id="PTHR30146:SF24">
    <property type="entry name" value="XYLOSE OPERON REGULATORY PROTEIN"/>
    <property type="match status" value="1"/>
</dbReference>
<dbReference type="GO" id="GO:0003700">
    <property type="term" value="F:DNA-binding transcription factor activity"/>
    <property type="evidence" value="ECO:0007669"/>
    <property type="project" value="InterPro"/>
</dbReference>
<evidence type="ECO:0000256" key="3">
    <source>
        <dbReference type="ARBA" id="ARBA00023163"/>
    </source>
</evidence>
<protein>
    <submittedName>
        <fullName evidence="5">Xylose operon regulatory protein</fullName>
    </submittedName>
</protein>
<dbReference type="Gene3D" id="3.40.50.2300">
    <property type="match status" value="2"/>
</dbReference>
<dbReference type="RefSeq" id="WP_136065235.1">
    <property type="nucleotide sequence ID" value="NZ_CAAHFH010000003.1"/>
</dbReference>
<evidence type="ECO:0000259" key="4">
    <source>
        <dbReference type="PROSITE" id="PS01124"/>
    </source>
</evidence>
<evidence type="ECO:0000313" key="5">
    <source>
        <dbReference type="EMBL" id="VGO23129.1"/>
    </source>
</evidence>
<keyword evidence="1" id="KW-0805">Transcription regulation</keyword>
<sequence length="381" mass="42516">MDKSSEIPQVAILISTSGNWGRQIVKGILAYANEVGPWHIWINPHAPDKMDELPLGWRGDGVIGRIALPNLANELKKSGLPVVNVADSPLEGFSAPCVRTDDRIATRMAAEHFIDRGFRNIAFVGPRHLDNPVWYAKAFQDALSEHGLPCHVYPAKKNESELGADLSTWLVSLPKPVGILIWGHGYGRAAVDCCMEAGIAVPHDVAILSGSYDDLLSHACFPALSGILGPQEHIGYKAAQLLHAMMRGENVPHDTHYLPPRGIMERLSTDTLAVEDPKLVQVVRYLKKHAFESITMKDILRAVPMARRSLERRFQQVFGRSPLDEVRRLRIDKARKLLAETDLPMQHIAEACGFATYNYLTHVFKQTTGATPRDYRKRFRT</sequence>
<dbReference type="PROSITE" id="PS01124">
    <property type="entry name" value="HTH_ARAC_FAMILY_2"/>
    <property type="match status" value="1"/>
</dbReference>
<dbReference type="PANTHER" id="PTHR30146">
    <property type="entry name" value="LACI-RELATED TRANSCRIPTIONAL REPRESSOR"/>
    <property type="match status" value="1"/>
</dbReference>
<dbReference type="InterPro" id="IPR054031">
    <property type="entry name" value="XylR_PBP1"/>
</dbReference>
<dbReference type="Gene3D" id="1.10.10.60">
    <property type="entry name" value="Homeodomain-like"/>
    <property type="match status" value="1"/>
</dbReference>
<dbReference type="SMART" id="SM00342">
    <property type="entry name" value="HTH_ARAC"/>
    <property type="match status" value="1"/>
</dbReference>
<dbReference type="Pfam" id="PF22177">
    <property type="entry name" value="PBP1_XylR"/>
    <property type="match status" value="1"/>
</dbReference>
<keyword evidence="6" id="KW-1185">Reference proteome</keyword>
<evidence type="ECO:0000256" key="1">
    <source>
        <dbReference type="ARBA" id="ARBA00023015"/>
    </source>
</evidence>
<dbReference type="CDD" id="cd01543">
    <property type="entry name" value="PBP1_XylR"/>
    <property type="match status" value="1"/>
</dbReference>
<dbReference type="InterPro" id="IPR028082">
    <property type="entry name" value="Peripla_BP_I"/>
</dbReference>
<keyword evidence="3" id="KW-0804">Transcription</keyword>
<dbReference type="GO" id="GO:0000976">
    <property type="term" value="F:transcription cis-regulatory region binding"/>
    <property type="evidence" value="ECO:0007669"/>
    <property type="project" value="TreeGrafter"/>
</dbReference>
<dbReference type="Pfam" id="PF13377">
    <property type="entry name" value="Peripla_BP_3"/>
    <property type="match status" value="1"/>
</dbReference>
<dbReference type="SUPFAM" id="SSF46689">
    <property type="entry name" value="Homeodomain-like"/>
    <property type="match status" value="2"/>
</dbReference>
<dbReference type="InterPro" id="IPR018060">
    <property type="entry name" value="HTH_AraC"/>
</dbReference>
<keyword evidence="2" id="KW-0238">DNA-binding</keyword>
<evidence type="ECO:0000313" key="6">
    <source>
        <dbReference type="Proteomes" id="UP000346198"/>
    </source>
</evidence>
<organism evidence="5 6">
    <name type="scientific">Pontiella sulfatireligans</name>
    <dbReference type="NCBI Taxonomy" id="2750658"/>
    <lineage>
        <taxon>Bacteria</taxon>
        <taxon>Pseudomonadati</taxon>
        <taxon>Kiritimatiellota</taxon>
        <taxon>Kiritimatiellia</taxon>
        <taxon>Kiritimatiellales</taxon>
        <taxon>Pontiellaceae</taxon>
        <taxon>Pontiella</taxon>
    </lineage>
</organism>
<accession>A0A6C2USL4</accession>
<dbReference type="EMBL" id="CAAHFH010000003">
    <property type="protein sequence ID" value="VGO23129.1"/>
    <property type="molecule type" value="Genomic_DNA"/>
</dbReference>
<name>A0A6C2USL4_9BACT</name>
<dbReference type="Pfam" id="PF12833">
    <property type="entry name" value="HTH_18"/>
    <property type="match status" value="1"/>
</dbReference>
<gene>
    <name evidence="5" type="primary">xylR_12</name>
    <name evidence="5" type="ORF">SCARR_05232</name>
</gene>
<dbReference type="InterPro" id="IPR046335">
    <property type="entry name" value="LacI/GalR-like_sensor"/>
</dbReference>
<dbReference type="SUPFAM" id="SSF53822">
    <property type="entry name" value="Periplasmic binding protein-like I"/>
    <property type="match status" value="1"/>
</dbReference>
<evidence type="ECO:0000256" key="2">
    <source>
        <dbReference type="ARBA" id="ARBA00023125"/>
    </source>
</evidence>
<dbReference type="Proteomes" id="UP000346198">
    <property type="component" value="Unassembled WGS sequence"/>
</dbReference>
<reference evidence="5 6" key="1">
    <citation type="submission" date="2019-04" db="EMBL/GenBank/DDBJ databases">
        <authorList>
            <person name="Van Vliet M D."/>
        </authorList>
    </citation>
    <scope>NUCLEOTIDE SEQUENCE [LARGE SCALE GENOMIC DNA]</scope>
    <source>
        <strain evidence="5 6">F21</strain>
    </source>
</reference>
<proteinExistence type="predicted"/>
<dbReference type="InterPro" id="IPR009057">
    <property type="entry name" value="Homeodomain-like_sf"/>
</dbReference>
<feature type="domain" description="HTH araC/xylS-type" evidence="4">
    <location>
        <begin position="280"/>
        <end position="378"/>
    </location>
</feature>
<dbReference type="AlphaFoldDB" id="A0A6C2USL4"/>